<proteinExistence type="predicted"/>
<dbReference type="PROSITE" id="PS50002">
    <property type="entry name" value="SH3"/>
    <property type="match status" value="1"/>
</dbReference>
<dbReference type="OrthoDB" id="19092at2759"/>
<dbReference type="STRING" id="1266660.A0A1G4JT83"/>
<keyword evidence="5" id="KW-1185">Reference proteome</keyword>
<dbReference type="InterPro" id="IPR036028">
    <property type="entry name" value="SH3-like_dom_sf"/>
</dbReference>
<dbReference type="FunFam" id="2.30.30.40:FF:000283">
    <property type="entry name" value="NAP1-binding protein 2"/>
    <property type="match status" value="1"/>
</dbReference>
<protein>
    <submittedName>
        <fullName evidence="4">LADA_0G06106g1_1</fullName>
    </submittedName>
</protein>
<dbReference type="SMART" id="SM00326">
    <property type="entry name" value="SH3"/>
    <property type="match status" value="1"/>
</dbReference>
<dbReference type="GO" id="GO:0005737">
    <property type="term" value="C:cytoplasm"/>
    <property type="evidence" value="ECO:0007669"/>
    <property type="project" value="EnsemblFungi"/>
</dbReference>
<evidence type="ECO:0000313" key="4">
    <source>
        <dbReference type="EMBL" id="SCU94027.1"/>
    </source>
</evidence>
<evidence type="ECO:0000259" key="3">
    <source>
        <dbReference type="PROSITE" id="PS50002"/>
    </source>
</evidence>
<dbReference type="GO" id="GO:0030674">
    <property type="term" value="F:protein-macromolecule adaptor activity"/>
    <property type="evidence" value="ECO:0007669"/>
    <property type="project" value="EnsemblFungi"/>
</dbReference>
<evidence type="ECO:0000313" key="5">
    <source>
        <dbReference type="Proteomes" id="UP000190274"/>
    </source>
</evidence>
<dbReference type="Pfam" id="PF14604">
    <property type="entry name" value="SH3_9"/>
    <property type="match status" value="1"/>
</dbReference>
<dbReference type="InterPro" id="IPR001452">
    <property type="entry name" value="SH3_domain"/>
</dbReference>
<dbReference type="Proteomes" id="UP000190274">
    <property type="component" value="Chromosome G"/>
</dbReference>
<dbReference type="AlphaFoldDB" id="A0A1G4JT83"/>
<evidence type="ECO:0000256" key="2">
    <source>
        <dbReference type="PROSITE-ProRule" id="PRU00192"/>
    </source>
</evidence>
<dbReference type="GO" id="GO:0043409">
    <property type="term" value="P:negative regulation of MAPK cascade"/>
    <property type="evidence" value="ECO:0007669"/>
    <property type="project" value="EnsemblFungi"/>
</dbReference>
<organism evidence="4 5">
    <name type="scientific">Lachancea dasiensis</name>
    <dbReference type="NCBI Taxonomy" id="1072105"/>
    <lineage>
        <taxon>Eukaryota</taxon>
        <taxon>Fungi</taxon>
        <taxon>Dikarya</taxon>
        <taxon>Ascomycota</taxon>
        <taxon>Saccharomycotina</taxon>
        <taxon>Saccharomycetes</taxon>
        <taxon>Saccharomycetales</taxon>
        <taxon>Saccharomycetaceae</taxon>
        <taxon>Lachancea</taxon>
    </lineage>
</organism>
<sequence length="225" mass="25463">MEDCKQETNSADDGIETTGAISVRDFAYDKSTALHFGFYGDNCDEDEESTSHADKDDVPYRQRHNQNIDLRYPNCGSETADTLDGNYDENPDDSITKRQSIIMPNDYIVNKHAVALYDFVPENDNELELHEGDTVLIGYRHGQGWLVAENEEGTRTGLVPEEYVTLTEAYEESDDNDGRPRPFYLTQMLAQSMNDSAKAGDTDAEWEDIDDLETDFNENMKVSEA</sequence>
<dbReference type="Gene3D" id="2.30.30.40">
    <property type="entry name" value="SH3 Domains"/>
    <property type="match status" value="1"/>
</dbReference>
<keyword evidence="1 2" id="KW-0728">SH3 domain</keyword>
<dbReference type="EMBL" id="LT598457">
    <property type="protein sequence ID" value="SCU94027.1"/>
    <property type="molecule type" value="Genomic_DNA"/>
</dbReference>
<evidence type="ECO:0000256" key="1">
    <source>
        <dbReference type="ARBA" id="ARBA00022443"/>
    </source>
</evidence>
<dbReference type="SUPFAM" id="SSF50044">
    <property type="entry name" value="SH3-domain"/>
    <property type="match status" value="1"/>
</dbReference>
<accession>A0A1G4JT83</accession>
<reference evidence="5" key="1">
    <citation type="submission" date="2016-03" db="EMBL/GenBank/DDBJ databases">
        <authorList>
            <person name="Devillers H."/>
        </authorList>
    </citation>
    <scope>NUCLEOTIDE SEQUENCE [LARGE SCALE GENOMIC DNA]</scope>
</reference>
<name>A0A1G4JT83_9SACH</name>
<dbReference type="GO" id="GO:0071852">
    <property type="term" value="P:fungal-type cell wall organization or biogenesis"/>
    <property type="evidence" value="ECO:0007669"/>
    <property type="project" value="EnsemblFungi"/>
</dbReference>
<gene>
    <name evidence="4" type="ORF">LADA_0G06106G</name>
</gene>
<feature type="domain" description="SH3" evidence="3">
    <location>
        <begin position="108"/>
        <end position="169"/>
    </location>
</feature>